<dbReference type="SUPFAM" id="SSF53098">
    <property type="entry name" value="Ribonuclease H-like"/>
    <property type="match status" value="1"/>
</dbReference>
<evidence type="ECO:0008006" key="3">
    <source>
        <dbReference type="Google" id="ProtNLM"/>
    </source>
</evidence>
<dbReference type="Proteomes" id="UP000747542">
    <property type="component" value="Unassembled WGS sequence"/>
</dbReference>
<proteinExistence type="predicted"/>
<sequence>MPSMLPLMNTFPRISPTNKQQLDNEWRAIDNIKFPDYMKNQRNTELFYKEMSSMKDDFGEPYFRELPYFTLKILSLPTSNVDVERIFSKVNLTKTKQRNILSTQTLTSLIIPSEMVLKCGGCVSYEPSENWIRFVKNPND</sequence>
<name>A0A8J5K302_HOMAM</name>
<reference evidence="1" key="1">
    <citation type="journal article" date="2021" name="Sci. Adv.">
        <title>The American lobster genome reveals insights on longevity, neural, and immune adaptations.</title>
        <authorList>
            <person name="Polinski J.M."/>
            <person name="Zimin A.V."/>
            <person name="Clark K.F."/>
            <person name="Kohn A.B."/>
            <person name="Sadowski N."/>
            <person name="Timp W."/>
            <person name="Ptitsyn A."/>
            <person name="Khanna P."/>
            <person name="Romanova D.Y."/>
            <person name="Williams P."/>
            <person name="Greenwood S.J."/>
            <person name="Moroz L.L."/>
            <person name="Walt D.R."/>
            <person name="Bodnar A.G."/>
        </authorList>
    </citation>
    <scope>NUCLEOTIDE SEQUENCE</scope>
    <source>
        <strain evidence="1">GMGI-L3</strain>
    </source>
</reference>
<dbReference type="EMBL" id="JAHLQT010020363">
    <property type="protein sequence ID" value="KAG7168256.1"/>
    <property type="molecule type" value="Genomic_DNA"/>
</dbReference>
<dbReference type="InterPro" id="IPR012337">
    <property type="entry name" value="RNaseH-like_sf"/>
</dbReference>
<keyword evidence="2" id="KW-1185">Reference proteome</keyword>
<organism evidence="1 2">
    <name type="scientific">Homarus americanus</name>
    <name type="common">American lobster</name>
    <dbReference type="NCBI Taxonomy" id="6706"/>
    <lineage>
        <taxon>Eukaryota</taxon>
        <taxon>Metazoa</taxon>
        <taxon>Ecdysozoa</taxon>
        <taxon>Arthropoda</taxon>
        <taxon>Crustacea</taxon>
        <taxon>Multicrustacea</taxon>
        <taxon>Malacostraca</taxon>
        <taxon>Eumalacostraca</taxon>
        <taxon>Eucarida</taxon>
        <taxon>Decapoda</taxon>
        <taxon>Pleocyemata</taxon>
        <taxon>Astacidea</taxon>
        <taxon>Nephropoidea</taxon>
        <taxon>Nephropidae</taxon>
        <taxon>Homarus</taxon>
    </lineage>
</organism>
<evidence type="ECO:0000313" key="1">
    <source>
        <dbReference type="EMBL" id="KAG7168256.1"/>
    </source>
</evidence>
<gene>
    <name evidence="1" type="ORF">Hamer_G022867</name>
</gene>
<dbReference type="AlphaFoldDB" id="A0A8J5K302"/>
<protein>
    <recommendedName>
        <fullName evidence="3">HAT C-terminal dimerisation domain-containing protein</fullName>
    </recommendedName>
</protein>
<comment type="caution">
    <text evidence="1">The sequence shown here is derived from an EMBL/GenBank/DDBJ whole genome shotgun (WGS) entry which is preliminary data.</text>
</comment>
<evidence type="ECO:0000313" key="2">
    <source>
        <dbReference type="Proteomes" id="UP000747542"/>
    </source>
</evidence>
<accession>A0A8J5K302</accession>